<feature type="compositionally biased region" description="Basic and acidic residues" evidence="1">
    <location>
        <begin position="229"/>
        <end position="240"/>
    </location>
</feature>
<evidence type="ECO:0000313" key="2">
    <source>
        <dbReference type="EMBL" id="JAT00762.1"/>
    </source>
</evidence>
<feature type="region of interest" description="Disordered" evidence="1">
    <location>
        <begin position="216"/>
        <end position="240"/>
    </location>
</feature>
<protein>
    <submittedName>
        <fullName evidence="2">Uncharacterized protein</fullName>
    </submittedName>
</protein>
<feature type="non-terminal residue" evidence="2">
    <location>
        <position position="1"/>
    </location>
</feature>
<organism evidence="2">
    <name type="scientific">Homalodisca liturata</name>
    <dbReference type="NCBI Taxonomy" id="320908"/>
    <lineage>
        <taxon>Eukaryota</taxon>
        <taxon>Metazoa</taxon>
        <taxon>Ecdysozoa</taxon>
        <taxon>Arthropoda</taxon>
        <taxon>Hexapoda</taxon>
        <taxon>Insecta</taxon>
        <taxon>Pterygota</taxon>
        <taxon>Neoptera</taxon>
        <taxon>Paraneoptera</taxon>
        <taxon>Hemiptera</taxon>
        <taxon>Auchenorrhyncha</taxon>
        <taxon>Membracoidea</taxon>
        <taxon>Cicadellidae</taxon>
        <taxon>Cicadellinae</taxon>
        <taxon>Proconiini</taxon>
        <taxon>Homalodisca</taxon>
    </lineage>
</organism>
<accession>A0A1B6JNB9</accession>
<dbReference type="AlphaFoldDB" id="A0A1B6JNB9"/>
<evidence type="ECO:0000256" key="1">
    <source>
        <dbReference type="SAM" id="MobiDB-lite"/>
    </source>
</evidence>
<name>A0A1B6JNB9_9HEMI</name>
<proteinExistence type="predicted"/>
<dbReference type="EMBL" id="GECU01006945">
    <property type="protein sequence ID" value="JAT00762.1"/>
    <property type="molecule type" value="Transcribed_RNA"/>
</dbReference>
<sequence>LLSTGEYIDPTTVANIVASATTPHQNFIITTNNEVVPYEIYSTYIDSLSRDDKKLIKVLVPNLKVPIPYLIFKEIYDKYTSESDYNESSEDKVKLIGSDTEITLKEFLSVISNLYVLNQATVTLPSKSTMSLRSFIQLSRILGEEYTKHCLVNIPNTDYSIPFLVFKEIYSTYFNKNSPNLSKDTNVNLKLSVSDEYPHSSDVEVFNLDRDITIENQSSPSKSCRNTRHNTEQRTPNEKEVQFVPDKQHTSEEFRKNCYFCPS</sequence>
<reference evidence="2" key="1">
    <citation type="submission" date="2015-11" db="EMBL/GenBank/DDBJ databases">
        <title>De novo transcriptome assembly of four potential Pierce s Disease insect vectors from Arizona vineyards.</title>
        <authorList>
            <person name="Tassone E.E."/>
        </authorList>
    </citation>
    <scope>NUCLEOTIDE SEQUENCE</scope>
</reference>
<gene>
    <name evidence="2" type="ORF">g.24475</name>
</gene>